<evidence type="ECO:0000313" key="2">
    <source>
        <dbReference type="EMBL" id="QHT96927.1"/>
    </source>
</evidence>
<keyword evidence="1" id="KW-1133">Transmembrane helix</keyword>
<keyword evidence="1" id="KW-0472">Membrane</keyword>
<accession>A0A6C0IZ01</accession>
<reference evidence="2" key="1">
    <citation type="journal article" date="2020" name="Nature">
        <title>Giant virus diversity and host interactions through global metagenomics.</title>
        <authorList>
            <person name="Schulz F."/>
            <person name="Roux S."/>
            <person name="Paez-Espino D."/>
            <person name="Jungbluth S."/>
            <person name="Walsh D.A."/>
            <person name="Denef V.J."/>
            <person name="McMahon K.D."/>
            <person name="Konstantinidis K.T."/>
            <person name="Eloe-Fadrosh E.A."/>
            <person name="Kyrpides N.C."/>
            <person name="Woyke T."/>
        </authorList>
    </citation>
    <scope>NUCLEOTIDE SEQUENCE</scope>
    <source>
        <strain evidence="2">GVMAG-M-3300024336-7</strain>
    </source>
</reference>
<sequence length="64" mass="7247">MELPDLFWHKHFPIFLAILTLVAIIVSILGTYQVVNDVATLRICACQDQQKKSNRSVLDTVMST</sequence>
<evidence type="ECO:0000256" key="1">
    <source>
        <dbReference type="SAM" id="Phobius"/>
    </source>
</evidence>
<protein>
    <submittedName>
        <fullName evidence="2">Uncharacterized protein</fullName>
    </submittedName>
</protein>
<organism evidence="2">
    <name type="scientific">viral metagenome</name>
    <dbReference type="NCBI Taxonomy" id="1070528"/>
    <lineage>
        <taxon>unclassified sequences</taxon>
        <taxon>metagenomes</taxon>
        <taxon>organismal metagenomes</taxon>
    </lineage>
</organism>
<dbReference type="AlphaFoldDB" id="A0A6C0IZ01"/>
<name>A0A6C0IZ01_9ZZZZ</name>
<keyword evidence="1" id="KW-0812">Transmembrane</keyword>
<dbReference type="EMBL" id="MN740270">
    <property type="protein sequence ID" value="QHT96927.1"/>
    <property type="molecule type" value="Genomic_DNA"/>
</dbReference>
<feature type="transmembrane region" description="Helical" evidence="1">
    <location>
        <begin position="12"/>
        <end position="32"/>
    </location>
</feature>
<proteinExistence type="predicted"/>